<keyword evidence="2" id="KW-0540">Nuclease</keyword>
<dbReference type="Proteomes" id="UP000749311">
    <property type="component" value="Unassembled WGS sequence"/>
</dbReference>
<sequence length="331" mass="35866">MSVGRAEDAADEIPTLAGYPQAAGIWAPTGALTHHPGMDPLIVDALERGRGVLMRACEPGLAGRIDAARKRGELVSVLPGVYAPSDAAARLDVRARAACVRDPDAIVVGAAAAWLHGWEALGQPDEVAVATHVLRRRPGFRFERRDVPPELLGRVHGIPVTSAPLTAVELIPERGPDAVNVALRSGVRLSELWTAFERMPGRRGNAVRREVLLDSRDSPWSAAERRAHRALRDRGIDGWATNHPVRAASSSRIVAYADVAFPLLWLDIEIDGRGYHDSDNAFVSDRARDERLALLGWQVVRFAASRVFADPDGFADAVAALVEVRARQLGR</sequence>
<dbReference type="RefSeq" id="WP_167164210.1">
    <property type="nucleotide sequence ID" value="NZ_BAAAOO010000012.1"/>
</dbReference>
<dbReference type="InterPro" id="IPR007569">
    <property type="entry name" value="DUF559"/>
</dbReference>
<keyword evidence="3" id="KW-1185">Reference proteome</keyword>
<feature type="domain" description="DUF559" evidence="1">
    <location>
        <begin position="265"/>
        <end position="320"/>
    </location>
</feature>
<evidence type="ECO:0000259" key="1">
    <source>
        <dbReference type="Pfam" id="PF04480"/>
    </source>
</evidence>
<reference evidence="2 3" key="1">
    <citation type="submission" date="2020-02" db="EMBL/GenBank/DDBJ databases">
        <title>Sequencing the genomes of 1000 actinobacteria strains.</title>
        <authorList>
            <person name="Klenk H.-P."/>
        </authorList>
    </citation>
    <scope>NUCLEOTIDE SEQUENCE [LARGE SCALE GENOMIC DNA]</scope>
    <source>
        <strain evidence="2 3">DSM 19609</strain>
    </source>
</reference>
<keyword evidence="2" id="KW-0255">Endonuclease</keyword>
<dbReference type="Gene3D" id="3.40.960.10">
    <property type="entry name" value="VSR Endonuclease"/>
    <property type="match status" value="1"/>
</dbReference>
<dbReference type="GO" id="GO:0004519">
    <property type="term" value="F:endonuclease activity"/>
    <property type="evidence" value="ECO:0007669"/>
    <property type="project" value="UniProtKB-KW"/>
</dbReference>
<gene>
    <name evidence="2" type="ORF">FB473_000319</name>
</gene>
<dbReference type="InterPro" id="IPR011335">
    <property type="entry name" value="Restrct_endonuc-II-like"/>
</dbReference>
<dbReference type="EMBL" id="JAAMOZ010000001">
    <property type="protein sequence ID" value="NIH55674.1"/>
    <property type="molecule type" value="Genomic_DNA"/>
</dbReference>
<keyword evidence="2" id="KW-0378">Hydrolase</keyword>
<evidence type="ECO:0000313" key="3">
    <source>
        <dbReference type="Proteomes" id="UP000749311"/>
    </source>
</evidence>
<proteinExistence type="predicted"/>
<protein>
    <submittedName>
        <fullName evidence="2">Very-short-patch-repair endonuclease</fullName>
    </submittedName>
</protein>
<accession>A0ABX0SBF8</accession>
<comment type="caution">
    <text evidence="2">The sequence shown here is derived from an EMBL/GenBank/DDBJ whole genome shotgun (WGS) entry which is preliminary data.</text>
</comment>
<evidence type="ECO:0000313" key="2">
    <source>
        <dbReference type="EMBL" id="NIH55674.1"/>
    </source>
</evidence>
<dbReference type="SUPFAM" id="SSF52980">
    <property type="entry name" value="Restriction endonuclease-like"/>
    <property type="match status" value="1"/>
</dbReference>
<name>A0ABX0SBF8_9ACTN</name>
<organism evidence="2 3">
    <name type="scientific">Brooklawnia cerclae</name>
    <dbReference type="NCBI Taxonomy" id="349934"/>
    <lineage>
        <taxon>Bacteria</taxon>
        <taxon>Bacillati</taxon>
        <taxon>Actinomycetota</taxon>
        <taxon>Actinomycetes</taxon>
        <taxon>Propionibacteriales</taxon>
        <taxon>Propionibacteriaceae</taxon>
        <taxon>Brooklawnia</taxon>
    </lineage>
</organism>
<dbReference type="Pfam" id="PF04480">
    <property type="entry name" value="DUF559"/>
    <property type="match status" value="1"/>
</dbReference>